<accession>Q39RA4</accession>
<keyword evidence="1" id="KW-1133">Transmembrane helix</keyword>
<keyword evidence="1" id="KW-0812">Transmembrane</keyword>
<feature type="transmembrane region" description="Helical" evidence="1">
    <location>
        <begin position="115"/>
        <end position="134"/>
    </location>
</feature>
<proteinExistence type="predicted"/>
<reference evidence="2 3" key="1">
    <citation type="submission" date="2005-10" db="EMBL/GenBank/DDBJ databases">
        <title>Complete sequence of Geobacter metallireducens GS-15.</title>
        <authorList>
            <consortium name="US DOE Joint Genome Institute"/>
            <person name="Copeland A."/>
            <person name="Lucas S."/>
            <person name="Lapidus A."/>
            <person name="Barry K."/>
            <person name="Detter J.C."/>
            <person name="Glavina T."/>
            <person name="Hammon N."/>
            <person name="Israni S."/>
            <person name="Pitluck S."/>
            <person name="Di Bartolo G."/>
            <person name="Chain P."/>
            <person name="Schmutz J."/>
            <person name="Larimer F."/>
            <person name="Land M."/>
            <person name="Kyrpides N."/>
            <person name="Ivanova N."/>
            <person name="Richardson P."/>
        </authorList>
    </citation>
    <scope>NUCLEOTIDE SEQUENCE [LARGE SCALE GENOMIC DNA]</scope>
    <source>
        <strain evidence="3">ATCC 53774 / DSM 7210 / GS-15</strain>
    </source>
</reference>
<organism evidence="2 3">
    <name type="scientific">Geobacter metallireducens (strain ATCC 53774 / DSM 7210 / GS-15)</name>
    <dbReference type="NCBI Taxonomy" id="269799"/>
    <lineage>
        <taxon>Bacteria</taxon>
        <taxon>Pseudomonadati</taxon>
        <taxon>Thermodesulfobacteriota</taxon>
        <taxon>Desulfuromonadia</taxon>
        <taxon>Geobacterales</taxon>
        <taxon>Geobacteraceae</taxon>
        <taxon>Geobacter</taxon>
    </lineage>
</organism>
<evidence type="ECO:0008006" key="4">
    <source>
        <dbReference type="Google" id="ProtNLM"/>
    </source>
</evidence>
<sequence>MGLLKKIAIFLPLWLVLAGVFAVFIAFTWSNWPQYYQLSQAPVATKATIVGIDNTTPKKLEIYSYTVGNQLYRRTWRVCGGAVGDVITIYYDARNPALSFPTHPDELLKKEYKGLLISGFWFSTFISIILTGLIGEWLSKGKTSTFC</sequence>
<dbReference type="Proteomes" id="UP000007073">
    <property type="component" value="Chromosome"/>
</dbReference>
<dbReference type="EMBL" id="CP000148">
    <property type="protein sequence ID" value="ABB33220.1"/>
    <property type="molecule type" value="Genomic_DNA"/>
</dbReference>
<evidence type="ECO:0000313" key="3">
    <source>
        <dbReference type="Proteomes" id="UP000007073"/>
    </source>
</evidence>
<dbReference type="AlphaFoldDB" id="Q39RA4"/>
<evidence type="ECO:0000256" key="1">
    <source>
        <dbReference type="SAM" id="Phobius"/>
    </source>
</evidence>
<dbReference type="RefSeq" id="WP_004514317.1">
    <property type="nucleotide sequence ID" value="NC_007517.1"/>
</dbReference>
<name>Q39RA4_GEOMG</name>
<reference evidence="2 3" key="2">
    <citation type="journal article" date="2009" name="BMC Microbiol.">
        <title>The genome sequence of Geobacter metallireducens: features of metabolism, physiology and regulation common and dissimilar to Geobacter sulfurreducens.</title>
        <authorList>
            <person name="Aklujkar M."/>
            <person name="Krushkal J."/>
            <person name="DiBartolo G."/>
            <person name="Lapidus A."/>
            <person name="Land M.L."/>
            <person name="Lovley D.R."/>
        </authorList>
    </citation>
    <scope>NUCLEOTIDE SEQUENCE [LARGE SCALE GENOMIC DNA]</scope>
    <source>
        <strain evidence="3">ATCC 53774 / DSM 7210 / GS-15</strain>
    </source>
</reference>
<feature type="transmembrane region" description="Helical" evidence="1">
    <location>
        <begin position="7"/>
        <end position="29"/>
    </location>
</feature>
<dbReference type="HOGENOM" id="CLU_1765412_0_0_7"/>
<gene>
    <name evidence="2" type="ordered locus">Gmet_3005</name>
</gene>
<dbReference type="KEGG" id="gme:Gmet_3005"/>
<dbReference type="STRING" id="269799.Gmet_3005"/>
<protein>
    <recommendedName>
        <fullName evidence="4">DUF3592 domain-containing protein</fullName>
    </recommendedName>
</protein>
<evidence type="ECO:0000313" key="2">
    <source>
        <dbReference type="EMBL" id="ABB33220.1"/>
    </source>
</evidence>
<keyword evidence="1" id="KW-0472">Membrane</keyword>
<keyword evidence="3" id="KW-1185">Reference proteome</keyword>